<dbReference type="AlphaFoldDB" id="A0AAU7KE00"/>
<dbReference type="EMBL" id="CP098827">
    <property type="protein sequence ID" value="XBO69781.1"/>
    <property type="molecule type" value="Genomic_DNA"/>
</dbReference>
<gene>
    <name evidence="1" type="ORF">NFG58_14250</name>
</gene>
<reference evidence="1" key="1">
    <citation type="submission" date="2022-06" db="EMBL/GenBank/DDBJ databases">
        <title>A novel DMS-producing enzyme.</title>
        <authorList>
            <person name="Zhang Y."/>
        </authorList>
    </citation>
    <scope>NUCLEOTIDE SEQUENCE</scope>
    <source>
        <strain evidence="1">RT37</strain>
    </source>
</reference>
<sequence>MNKRKGGTLARAAVLLCKDRGFRLYLDRRRRHKFGLTAKQLPDGTHNEQDARDWLCAACGVNSRAELDYRPEAAVTLQTIQQRYHHWKRRSQP</sequence>
<name>A0AAU7KE00_9GAMM</name>
<proteinExistence type="predicted"/>
<accession>A0AAU7KE00</accession>
<evidence type="ECO:0000313" key="1">
    <source>
        <dbReference type="EMBL" id="XBO69781.1"/>
    </source>
</evidence>
<protein>
    <submittedName>
        <fullName evidence="1">Uncharacterized protein</fullName>
    </submittedName>
</protein>
<organism evidence="1">
    <name type="scientific">Halomonas sp. RT37</name>
    <dbReference type="NCBI Taxonomy" id="2950872"/>
    <lineage>
        <taxon>Bacteria</taxon>
        <taxon>Pseudomonadati</taxon>
        <taxon>Pseudomonadota</taxon>
        <taxon>Gammaproteobacteria</taxon>
        <taxon>Oceanospirillales</taxon>
        <taxon>Halomonadaceae</taxon>
        <taxon>Halomonas</taxon>
    </lineage>
</organism>
<dbReference type="RefSeq" id="WP_348826810.1">
    <property type="nucleotide sequence ID" value="NZ_CP098827.1"/>
</dbReference>